<protein>
    <submittedName>
        <fullName evidence="1">Uncharacterized protein</fullName>
    </submittedName>
</protein>
<comment type="caution">
    <text evidence="1">The sequence shown here is derived from an EMBL/GenBank/DDBJ whole genome shotgun (WGS) entry which is preliminary data.</text>
</comment>
<name>A0A742KTL3_SALER</name>
<dbReference type="EMBL" id="DAAUNA010000001">
    <property type="protein sequence ID" value="HAF1401864.1"/>
    <property type="molecule type" value="Genomic_DNA"/>
</dbReference>
<reference evidence="1" key="1">
    <citation type="journal article" date="2018" name="Genome Biol.">
        <title>SKESA: strategic k-mer extension for scrupulous assemblies.</title>
        <authorList>
            <person name="Souvorov A."/>
            <person name="Agarwala R."/>
            <person name="Lipman D.J."/>
        </authorList>
    </citation>
    <scope>NUCLEOTIDE SEQUENCE</scope>
    <source>
        <strain evidence="1">MA.CK_93/00017804</strain>
    </source>
</reference>
<reference evidence="1" key="2">
    <citation type="submission" date="2020-02" db="EMBL/GenBank/DDBJ databases">
        <authorList>
            <consortium name="NCBI Pathogen Detection Project"/>
        </authorList>
    </citation>
    <scope>NUCLEOTIDE SEQUENCE</scope>
    <source>
        <strain evidence="1">MA.CK_93/00017804</strain>
    </source>
</reference>
<dbReference type="AlphaFoldDB" id="A0A742KTL3"/>
<accession>A0A742KTL3</accession>
<organism evidence="1">
    <name type="scientific">Salmonella enterica</name>
    <name type="common">Salmonella choleraesuis</name>
    <dbReference type="NCBI Taxonomy" id="28901"/>
    <lineage>
        <taxon>Bacteria</taxon>
        <taxon>Pseudomonadati</taxon>
        <taxon>Pseudomonadota</taxon>
        <taxon>Gammaproteobacteria</taxon>
        <taxon>Enterobacterales</taxon>
        <taxon>Enterobacteriaceae</taxon>
        <taxon>Salmonella</taxon>
    </lineage>
</organism>
<gene>
    <name evidence="1" type="ORF">G8M00_000330</name>
</gene>
<sequence length="54" mass="6760">MMNKKHTIHHLLFFIQIKTTSYNMMMMHEKSKMRRIPRPRSRPWRTLTRSTFLI</sequence>
<evidence type="ECO:0000313" key="1">
    <source>
        <dbReference type="EMBL" id="HAF1401864.1"/>
    </source>
</evidence>
<proteinExistence type="predicted"/>